<feature type="domain" description="Myb-like" evidence="8">
    <location>
        <begin position="73"/>
        <end position="164"/>
    </location>
</feature>
<dbReference type="RefSeq" id="XP_022634711.1">
    <property type="nucleotide sequence ID" value="XM_022778990.1"/>
</dbReference>
<evidence type="ECO:0000256" key="7">
    <source>
        <dbReference type="SAM" id="MobiDB-lite"/>
    </source>
</evidence>
<evidence type="ECO:0000256" key="4">
    <source>
        <dbReference type="ARBA" id="ARBA00023125"/>
    </source>
</evidence>
<keyword evidence="5" id="KW-0804">Transcription</keyword>
<evidence type="ECO:0000256" key="1">
    <source>
        <dbReference type="ARBA" id="ARBA00004123"/>
    </source>
</evidence>
<keyword evidence="3" id="KW-0805">Transcription regulation</keyword>
<dbReference type="AlphaFoldDB" id="A0A3Q0EUC1"/>
<proteinExistence type="predicted"/>
<dbReference type="InterPro" id="IPR044676">
    <property type="entry name" value="EOBI/EOBII-like_plant"/>
</dbReference>
<dbReference type="InterPro" id="IPR017930">
    <property type="entry name" value="Myb_dom"/>
</dbReference>
<dbReference type="GO" id="GO:0005634">
    <property type="term" value="C:nucleus"/>
    <property type="evidence" value="ECO:0007669"/>
    <property type="project" value="UniProtKB-SubCell"/>
</dbReference>
<dbReference type="STRING" id="3916.A0A3Q0EUC1"/>
<dbReference type="PROSITE" id="PS51294">
    <property type="entry name" value="HTH_MYB"/>
    <property type="match status" value="2"/>
</dbReference>
<dbReference type="SMART" id="SM00717">
    <property type="entry name" value="SANT"/>
    <property type="match status" value="2"/>
</dbReference>
<comment type="subcellular location">
    <subcellularLocation>
        <location evidence="1">Nucleus</location>
    </subcellularLocation>
</comment>
<dbReference type="FunFam" id="1.10.10.60:FF:000011">
    <property type="entry name" value="Myb transcription factor"/>
    <property type="match status" value="1"/>
</dbReference>
<keyword evidence="10" id="KW-1185">Reference proteome</keyword>
<evidence type="ECO:0000313" key="11">
    <source>
        <dbReference type="RefSeq" id="XP_022634711.1"/>
    </source>
</evidence>
<dbReference type="SUPFAM" id="SSF46689">
    <property type="entry name" value="Homeodomain-like"/>
    <property type="match status" value="1"/>
</dbReference>
<feature type="region of interest" description="Disordered" evidence="7">
    <location>
        <begin position="1"/>
        <end position="26"/>
    </location>
</feature>
<dbReference type="Pfam" id="PF00249">
    <property type="entry name" value="Myb_DNA-binding"/>
    <property type="match status" value="2"/>
</dbReference>
<dbReference type="Proteomes" id="UP000087766">
    <property type="component" value="Chromosome 3"/>
</dbReference>
<dbReference type="GeneID" id="106757474"/>
<gene>
    <name evidence="11" type="primary">LOC106757474</name>
</gene>
<feature type="domain" description="Myb-like" evidence="8">
    <location>
        <begin position="20"/>
        <end position="72"/>
    </location>
</feature>
<dbReference type="InterPro" id="IPR001005">
    <property type="entry name" value="SANT/Myb"/>
</dbReference>
<protein>
    <submittedName>
        <fullName evidence="11">Transcription factor JAMYB isoform X1</fullName>
    </submittedName>
</protein>
<evidence type="ECO:0000259" key="9">
    <source>
        <dbReference type="PROSITE" id="PS51294"/>
    </source>
</evidence>
<reference evidence="10" key="1">
    <citation type="journal article" date="2014" name="Nat. Commun.">
        <title>Genome sequence of mungbean and insights into evolution within Vigna species.</title>
        <authorList>
            <person name="Kang Y.J."/>
            <person name="Kim S.K."/>
            <person name="Kim M.Y."/>
            <person name="Lestari P."/>
            <person name="Kim K.H."/>
            <person name="Ha B.K."/>
            <person name="Jun T.H."/>
            <person name="Hwang W.J."/>
            <person name="Lee T."/>
            <person name="Lee J."/>
            <person name="Shim S."/>
            <person name="Yoon M.Y."/>
            <person name="Jang Y.E."/>
            <person name="Han K.S."/>
            <person name="Taeprayoon P."/>
            <person name="Yoon N."/>
            <person name="Somta P."/>
            <person name="Tanya P."/>
            <person name="Kim K.S."/>
            <person name="Gwag J.G."/>
            <person name="Moon J.K."/>
            <person name="Lee Y.H."/>
            <person name="Park B.S."/>
            <person name="Bombarely A."/>
            <person name="Doyle J.J."/>
            <person name="Jackson S.A."/>
            <person name="Schafleitner R."/>
            <person name="Srinives P."/>
            <person name="Varshney R.K."/>
            <person name="Lee S.H."/>
        </authorList>
    </citation>
    <scope>NUCLEOTIDE SEQUENCE [LARGE SCALE GENOMIC DNA]</scope>
    <source>
        <strain evidence="10">cv. VC1973A</strain>
    </source>
</reference>
<dbReference type="Gene3D" id="1.10.10.60">
    <property type="entry name" value="Homeodomain-like"/>
    <property type="match status" value="2"/>
</dbReference>
<dbReference type="OrthoDB" id="2143914at2759"/>
<reference evidence="11" key="2">
    <citation type="submission" date="2025-08" db="UniProtKB">
        <authorList>
            <consortium name="RefSeq"/>
        </authorList>
    </citation>
    <scope>IDENTIFICATION</scope>
    <source>
        <tissue evidence="11">Leaf</tissue>
    </source>
</reference>
<keyword evidence="4" id="KW-0238">DNA-binding</keyword>
<dbReference type="GO" id="GO:0043565">
    <property type="term" value="F:sequence-specific DNA binding"/>
    <property type="evidence" value="ECO:0007669"/>
    <property type="project" value="InterPro"/>
</dbReference>
<evidence type="ECO:0000256" key="5">
    <source>
        <dbReference type="ARBA" id="ARBA00023163"/>
    </source>
</evidence>
<keyword evidence="6" id="KW-0539">Nucleus</keyword>
<dbReference type="CDD" id="cd00167">
    <property type="entry name" value="SANT"/>
    <property type="match status" value="2"/>
</dbReference>
<evidence type="ECO:0000313" key="10">
    <source>
        <dbReference type="Proteomes" id="UP000087766"/>
    </source>
</evidence>
<name>A0A3Q0EUC1_VIGRR</name>
<feature type="domain" description="HTH myb-type" evidence="9">
    <location>
        <begin position="140"/>
        <end position="168"/>
    </location>
</feature>
<evidence type="ECO:0000256" key="2">
    <source>
        <dbReference type="ARBA" id="ARBA00022737"/>
    </source>
</evidence>
<dbReference type="GO" id="GO:0003700">
    <property type="term" value="F:DNA-binding transcription factor activity"/>
    <property type="evidence" value="ECO:0007669"/>
    <property type="project" value="InterPro"/>
</dbReference>
<sequence>MERSLAENGSSGTYGSSEEEMSITKGPWTEEEDSVLFDYITVHGEGHWNSVARYTGLKRTGKSCRLRWLNYLRPNVRRGNITLQEQLMILDLHSRWGNRYYTSSSLYHRLNVVIIKFRVKPTFHVYDIEHVEVMLWYLFRWSKIAEHLPGRTDNEIKNYWRTRVVKQAKQLKCDVNSKQFRDTLRFVWMPRMLERIQAQASSSAQAQTTLVSNVQAHSDPCGGATATATASASDAGFLSEASSAVDVHAHSLSDSGASYSLMGGGSWCSHGAEEGYGRVWEERNNGYSEIAGSGFGGVDMWTEENICFLQQQLADDF</sequence>
<keyword evidence="2" id="KW-0677">Repeat</keyword>
<accession>A0A3Q0EUC1</accession>
<feature type="domain" description="HTH myb-type" evidence="9">
    <location>
        <begin position="20"/>
        <end position="76"/>
    </location>
</feature>
<evidence type="ECO:0000259" key="8">
    <source>
        <dbReference type="PROSITE" id="PS50090"/>
    </source>
</evidence>
<dbReference type="PROSITE" id="PS50090">
    <property type="entry name" value="MYB_LIKE"/>
    <property type="match status" value="2"/>
</dbReference>
<evidence type="ECO:0000256" key="3">
    <source>
        <dbReference type="ARBA" id="ARBA00023015"/>
    </source>
</evidence>
<dbReference type="PANTHER" id="PTHR45675">
    <property type="entry name" value="MYB TRANSCRIPTION FACTOR-RELATED-RELATED"/>
    <property type="match status" value="1"/>
</dbReference>
<dbReference type="PANTHER" id="PTHR45675:SF31">
    <property type="entry name" value="MYB TRANSCRIPTION FACTOR"/>
    <property type="match status" value="1"/>
</dbReference>
<organism evidence="10 11">
    <name type="scientific">Vigna radiata var. radiata</name>
    <name type="common">Mung bean</name>
    <name type="synonym">Phaseolus aureus</name>
    <dbReference type="NCBI Taxonomy" id="3916"/>
    <lineage>
        <taxon>Eukaryota</taxon>
        <taxon>Viridiplantae</taxon>
        <taxon>Streptophyta</taxon>
        <taxon>Embryophyta</taxon>
        <taxon>Tracheophyta</taxon>
        <taxon>Spermatophyta</taxon>
        <taxon>Magnoliopsida</taxon>
        <taxon>eudicotyledons</taxon>
        <taxon>Gunneridae</taxon>
        <taxon>Pentapetalae</taxon>
        <taxon>rosids</taxon>
        <taxon>fabids</taxon>
        <taxon>Fabales</taxon>
        <taxon>Fabaceae</taxon>
        <taxon>Papilionoideae</taxon>
        <taxon>50 kb inversion clade</taxon>
        <taxon>NPAAA clade</taxon>
        <taxon>indigoferoid/millettioid clade</taxon>
        <taxon>Phaseoleae</taxon>
        <taxon>Vigna</taxon>
    </lineage>
</organism>
<evidence type="ECO:0000256" key="6">
    <source>
        <dbReference type="ARBA" id="ARBA00023242"/>
    </source>
</evidence>
<dbReference type="InterPro" id="IPR009057">
    <property type="entry name" value="Homeodomain-like_sf"/>
</dbReference>